<dbReference type="Gene3D" id="1.20.890.10">
    <property type="entry name" value="cAMP-dependent protein kinase regulatory subunit, dimerization-anchoring domain"/>
    <property type="match status" value="1"/>
</dbReference>
<dbReference type="PRINTS" id="PR01243">
    <property type="entry name" value="NUCDPKINASE"/>
</dbReference>
<evidence type="ECO:0000256" key="1">
    <source>
        <dbReference type="ARBA" id="ARBA00004138"/>
    </source>
</evidence>
<dbReference type="CDD" id="cd22970">
    <property type="entry name" value="DD_NDKH5-like"/>
    <property type="match status" value="1"/>
</dbReference>
<comment type="subcellular location">
    <subcellularLocation>
        <location evidence="1">Cell projection</location>
        <location evidence="1">Cilium</location>
    </subcellularLocation>
</comment>
<dbReference type="SMART" id="SM00562">
    <property type="entry name" value="NDK"/>
    <property type="match status" value="1"/>
</dbReference>
<dbReference type="GO" id="GO:0016787">
    <property type="term" value="F:hydrolase activity"/>
    <property type="evidence" value="ECO:0007669"/>
    <property type="project" value="UniProtKB-KW"/>
</dbReference>
<proteinExistence type="inferred from homology"/>
<dbReference type="AlphaFoldDB" id="A0A815EIE5"/>
<evidence type="ECO:0000313" key="14">
    <source>
        <dbReference type="Proteomes" id="UP000663828"/>
    </source>
</evidence>
<keyword evidence="8" id="KW-0966">Cell projection</keyword>
<evidence type="ECO:0000256" key="3">
    <source>
        <dbReference type="ARBA" id="ARBA00022490"/>
    </source>
</evidence>
<evidence type="ECO:0000256" key="2">
    <source>
        <dbReference type="ARBA" id="ARBA00008142"/>
    </source>
</evidence>
<feature type="binding site" evidence="9">
    <location>
        <position position="158"/>
    </location>
    <ligand>
        <name>ATP</name>
        <dbReference type="ChEBI" id="CHEBI:30616"/>
    </ligand>
</feature>
<dbReference type="InterPro" id="IPR007858">
    <property type="entry name" value="Dpy-30_motif"/>
</dbReference>
<keyword evidence="6" id="KW-0460">Magnesium</keyword>
<comment type="similarity">
    <text evidence="2 9 10">Belongs to the NDK family.</text>
</comment>
<evidence type="ECO:0000259" key="12">
    <source>
        <dbReference type="SMART" id="SM00562"/>
    </source>
</evidence>
<feature type="binding site" evidence="9">
    <location>
        <position position="168"/>
    </location>
    <ligand>
        <name>ATP</name>
        <dbReference type="ChEBI" id="CHEBI:30616"/>
    </ligand>
</feature>
<dbReference type="InterPro" id="IPR001564">
    <property type="entry name" value="Nucleoside_diP_kinase"/>
</dbReference>
<feature type="binding site" evidence="9">
    <location>
        <position position="110"/>
    </location>
    <ligand>
        <name>ATP</name>
        <dbReference type="ChEBI" id="CHEBI:30616"/>
    </ligand>
</feature>
<accession>A0A815EIE5</accession>
<dbReference type="PROSITE" id="PS51374">
    <property type="entry name" value="NDPK_LIKE"/>
    <property type="match status" value="1"/>
</dbReference>
<reference evidence="13" key="1">
    <citation type="submission" date="2021-02" db="EMBL/GenBank/DDBJ databases">
        <authorList>
            <person name="Nowell W R."/>
        </authorList>
    </citation>
    <scope>NUCLEOTIDE SEQUENCE</scope>
</reference>
<evidence type="ECO:0000256" key="5">
    <source>
        <dbReference type="ARBA" id="ARBA00022801"/>
    </source>
</evidence>
<dbReference type="Pfam" id="PF00334">
    <property type="entry name" value="NDK"/>
    <property type="match status" value="1"/>
</dbReference>
<feature type="compositionally biased region" description="Basic and acidic residues" evidence="11">
    <location>
        <begin position="1"/>
        <end position="22"/>
    </location>
</feature>
<feature type="binding site" evidence="9">
    <location>
        <position position="64"/>
    </location>
    <ligand>
        <name>ATP</name>
        <dbReference type="ChEBI" id="CHEBI:30616"/>
    </ligand>
</feature>
<evidence type="ECO:0000256" key="10">
    <source>
        <dbReference type="RuleBase" id="RU004011"/>
    </source>
</evidence>
<dbReference type="SUPFAM" id="SSF54919">
    <property type="entry name" value="Nucleoside diphosphate kinase, NDK"/>
    <property type="match status" value="1"/>
</dbReference>
<dbReference type="PANTHER" id="PTHR46161">
    <property type="entry name" value="NUCLEOSIDE DIPHOSPHATE KINASE"/>
    <property type="match status" value="1"/>
</dbReference>
<dbReference type="GO" id="GO:0046872">
    <property type="term" value="F:metal ion binding"/>
    <property type="evidence" value="ECO:0007669"/>
    <property type="project" value="UniProtKB-KW"/>
</dbReference>
<keyword evidence="14" id="KW-1185">Reference proteome</keyword>
<evidence type="ECO:0000256" key="6">
    <source>
        <dbReference type="ARBA" id="ARBA00022842"/>
    </source>
</evidence>
<dbReference type="GO" id="GO:0006228">
    <property type="term" value="P:UTP biosynthetic process"/>
    <property type="evidence" value="ECO:0007669"/>
    <property type="project" value="InterPro"/>
</dbReference>
<feature type="compositionally biased region" description="Basic residues" evidence="11">
    <location>
        <begin position="23"/>
        <end position="32"/>
    </location>
</feature>
<keyword evidence="4" id="KW-0479">Metal-binding</keyword>
<evidence type="ECO:0000256" key="8">
    <source>
        <dbReference type="ARBA" id="ARBA00023273"/>
    </source>
</evidence>
<name>A0A815EIE5_ADIRI</name>
<evidence type="ECO:0000256" key="9">
    <source>
        <dbReference type="PROSITE-ProRule" id="PRU00706"/>
    </source>
</evidence>
<feature type="binding site" evidence="9">
    <location>
        <position position="138"/>
    </location>
    <ligand>
        <name>ATP</name>
        <dbReference type="ChEBI" id="CHEBI:30616"/>
    </ligand>
</feature>
<evidence type="ECO:0000256" key="4">
    <source>
        <dbReference type="ARBA" id="ARBA00022723"/>
    </source>
</evidence>
<comment type="caution">
    <text evidence="13">The sequence shown here is derived from an EMBL/GenBank/DDBJ whole genome shotgun (WGS) entry which is preliminary data.</text>
</comment>
<feature type="binding site" evidence="9">
    <location>
        <position position="144"/>
    </location>
    <ligand>
        <name>ATP</name>
        <dbReference type="ChEBI" id="CHEBI:30616"/>
    </ligand>
</feature>
<keyword evidence="3" id="KW-0963">Cytoplasm</keyword>
<evidence type="ECO:0000256" key="11">
    <source>
        <dbReference type="SAM" id="MobiDB-lite"/>
    </source>
</evidence>
<dbReference type="GO" id="GO:0004550">
    <property type="term" value="F:nucleoside diphosphate kinase activity"/>
    <property type="evidence" value="ECO:0007669"/>
    <property type="project" value="InterPro"/>
</dbReference>
<dbReference type="GO" id="GO:0006183">
    <property type="term" value="P:GTP biosynthetic process"/>
    <property type="evidence" value="ECO:0007669"/>
    <property type="project" value="InterPro"/>
</dbReference>
<dbReference type="EMBL" id="CAJNOR010002591">
    <property type="protein sequence ID" value="CAF1315567.1"/>
    <property type="molecule type" value="Genomic_DNA"/>
</dbReference>
<dbReference type="Proteomes" id="UP000663828">
    <property type="component" value="Unassembled WGS sequence"/>
</dbReference>
<dbReference type="InterPro" id="IPR023005">
    <property type="entry name" value="Nucleoside_diP_kinase_AS"/>
</dbReference>
<organism evidence="13 14">
    <name type="scientific">Adineta ricciae</name>
    <name type="common">Rotifer</name>
    <dbReference type="NCBI Taxonomy" id="249248"/>
    <lineage>
        <taxon>Eukaryota</taxon>
        <taxon>Metazoa</taxon>
        <taxon>Spiralia</taxon>
        <taxon>Gnathifera</taxon>
        <taxon>Rotifera</taxon>
        <taxon>Eurotatoria</taxon>
        <taxon>Bdelloidea</taxon>
        <taxon>Adinetida</taxon>
        <taxon>Adinetidae</taxon>
        <taxon>Adineta</taxon>
    </lineage>
</organism>
<feature type="domain" description="Nucleoside diphosphate kinase-like" evidence="12">
    <location>
        <begin position="56"/>
        <end position="194"/>
    </location>
</feature>
<protein>
    <recommendedName>
        <fullName evidence="12">Nucleoside diphosphate kinase-like domain-containing protein</fullName>
    </recommendedName>
</protein>
<feature type="active site" description="Pros-phosphohistidine intermediate" evidence="9">
    <location>
        <position position="171"/>
    </location>
</feature>
<dbReference type="InterPro" id="IPR036850">
    <property type="entry name" value="NDK-like_dom_sf"/>
</dbReference>
<feature type="region of interest" description="Disordered" evidence="11">
    <location>
        <begin position="1"/>
        <end position="41"/>
    </location>
</feature>
<dbReference type="GO" id="GO:0003341">
    <property type="term" value="P:cilium movement"/>
    <property type="evidence" value="ECO:0007669"/>
    <property type="project" value="TreeGrafter"/>
</dbReference>
<dbReference type="Gene3D" id="3.30.70.141">
    <property type="entry name" value="Nucleoside diphosphate kinase-like domain"/>
    <property type="match status" value="1"/>
</dbReference>
<dbReference type="GO" id="GO:1902176">
    <property type="term" value="P:negative regulation of oxidative stress-induced intrinsic apoptotic signaling pathway"/>
    <property type="evidence" value="ECO:0007669"/>
    <property type="project" value="TreeGrafter"/>
</dbReference>
<dbReference type="CDD" id="cd04418">
    <property type="entry name" value="NDPk5"/>
    <property type="match status" value="1"/>
</dbReference>
<dbReference type="Pfam" id="PF05186">
    <property type="entry name" value="Dpy-30"/>
    <property type="match status" value="1"/>
</dbReference>
<keyword evidence="5" id="KW-0378">Hydrolase</keyword>
<dbReference type="GO" id="GO:0005929">
    <property type="term" value="C:cilium"/>
    <property type="evidence" value="ECO:0007669"/>
    <property type="project" value="UniProtKB-SubCell"/>
</dbReference>
<gene>
    <name evidence="13" type="ORF">XAT740_LOCUS29622</name>
</gene>
<evidence type="ECO:0000313" key="13">
    <source>
        <dbReference type="EMBL" id="CAF1315567.1"/>
    </source>
</evidence>
<dbReference type="PROSITE" id="PS00469">
    <property type="entry name" value="NDPK"/>
    <property type="match status" value="1"/>
</dbReference>
<dbReference type="PANTHER" id="PTHR46161:SF1">
    <property type="entry name" value="NUCLEOSIDE DIPHOSPHATE KINASE HOMOLOG 5"/>
    <property type="match status" value="1"/>
</dbReference>
<sequence length="262" mass="29833">MDSHSKQSSEKENESRHSPQQEHHHHQQQRRHSGFEDTMRSDHSSVMDFNKSGIFVERTLALIKPDAVHKANEIETILLNQGFTVLQKRRVILTAEQCSDFYSEHYGKKFFPSLVAFMTSGPIVAMVLAKENAVHQWRELIGPTNSTVAKETHSESIRALYGTNEQKNAVHGSDSEVSAEREIRFFFPNCIVEPIPMGQPAKDYLEQNVNKTLMKALTALCKEKPKDPVLWLADKLMEINPYKPKLTQVHSSSPVDDVIIIE</sequence>
<dbReference type="GO" id="GO:0006241">
    <property type="term" value="P:CTP biosynthetic process"/>
    <property type="evidence" value="ECO:0007669"/>
    <property type="project" value="InterPro"/>
</dbReference>
<dbReference type="InterPro" id="IPR034907">
    <property type="entry name" value="NDK-like_dom"/>
</dbReference>
<keyword evidence="7" id="KW-0546">Nucleotide metabolism</keyword>
<evidence type="ECO:0000256" key="7">
    <source>
        <dbReference type="ARBA" id="ARBA00023080"/>
    </source>
</evidence>
<dbReference type="FunFam" id="3.30.70.141:FF:000010">
    <property type="entry name" value="Nucleoside diphosphate kinase 7"/>
    <property type="match status" value="1"/>
</dbReference>